<dbReference type="InterPro" id="IPR042518">
    <property type="entry name" value="SirC_C"/>
</dbReference>
<reference evidence="8" key="2">
    <citation type="submission" date="2020-09" db="EMBL/GenBank/DDBJ databases">
        <authorList>
            <person name="Sun Q."/>
            <person name="Zhou Y."/>
        </authorList>
    </citation>
    <scope>NUCLEOTIDE SEQUENCE</scope>
    <source>
        <strain evidence="8">CGMCC 1.12777</strain>
    </source>
</reference>
<proteinExistence type="predicted"/>
<dbReference type="PANTHER" id="PTHR35330:SF1">
    <property type="entry name" value="SIROHEME BIOSYNTHESIS PROTEIN MET8"/>
    <property type="match status" value="1"/>
</dbReference>
<evidence type="ECO:0000256" key="3">
    <source>
        <dbReference type="ARBA" id="ARBA00023002"/>
    </source>
</evidence>
<dbReference type="AlphaFoldDB" id="A0A8J2ZZK2"/>
<dbReference type="NCBIfam" id="TIGR01470">
    <property type="entry name" value="cysG_Nterm"/>
    <property type="match status" value="1"/>
</dbReference>
<dbReference type="Gene3D" id="1.10.8.610">
    <property type="entry name" value="SirC, precorrin-2 dehydrogenase, C-terminal helical domain-like"/>
    <property type="match status" value="1"/>
</dbReference>
<dbReference type="SUPFAM" id="SSF51735">
    <property type="entry name" value="NAD(P)-binding Rossmann-fold domains"/>
    <property type="match status" value="1"/>
</dbReference>
<dbReference type="EC" id="1.3.1.76" evidence="2"/>
<sequence length="215" mass="24320">MNTLPLTLILKGQITVIIGGGKVAARRVSSLLELSTRLIVISPEACPKIRALHEEKKLEWRQKRFEPLDLNDAFMVIGATNDPEVNREVAASAHDHTLVNIVDQPDLGNIHFPAHFTRGKLSIAISTHGASPLLAKDIKKELSEIYDERYSQFLDFLDDSRELIKSASLSKEEKWDYLSQCIDKRFLDPRKQTQTLIELRDLVKKGAVKDERTHG</sequence>
<dbReference type="PANTHER" id="PTHR35330">
    <property type="entry name" value="SIROHEME BIOSYNTHESIS PROTEIN MET8"/>
    <property type="match status" value="1"/>
</dbReference>
<evidence type="ECO:0000256" key="6">
    <source>
        <dbReference type="ARBA" id="ARBA00047561"/>
    </source>
</evidence>
<dbReference type="SUPFAM" id="SSF75615">
    <property type="entry name" value="Siroheme synthase middle domains-like"/>
    <property type="match status" value="1"/>
</dbReference>
<dbReference type="RefSeq" id="WP_188499244.1">
    <property type="nucleotide sequence ID" value="NZ_BMFV01000052.1"/>
</dbReference>
<evidence type="ECO:0000256" key="2">
    <source>
        <dbReference type="ARBA" id="ARBA00012400"/>
    </source>
</evidence>
<name>A0A8J2ZZK2_9BACL</name>
<reference evidence="8" key="1">
    <citation type="journal article" date="2014" name="Int. J. Syst. Evol. Microbiol.">
        <title>Complete genome sequence of Corynebacterium casei LMG S-19264T (=DSM 44701T), isolated from a smear-ripened cheese.</title>
        <authorList>
            <consortium name="US DOE Joint Genome Institute (JGI-PGF)"/>
            <person name="Walter F."/>
            <person name="Albersmeier A."/>
            <person name="Kalinowski J."/>
            <person name="Ruckert C."/>
        </authorList>
    </citation>
    <scope>NUCLEOTIDE SEQUENCE</scope>
    <source>
        <strain evidence="8">CGMCC 1.12777</strain>
    </source>
</reference>
<gene>
    <name evidence="8" type="primary">cysG</name>
    <name evidence="8" type="ORF">GCM10007096_40930</name>
</gene>
<evidence type="ECO:0000256" key="1">
    <source>
        <dbReference type="ARBA" id="ARBA00005010"/>
    </source>
</evidence>
<evidence type="ECO:0000313" key="9">
    <source>
        <dbReference type="Proteomes" id="UP000656813"/>
    </source>
</evidence>
<dbReference type="Pfam" id="PF22440">
    <property type="entry name" value="SirC_C"/>
    <property type="match status" value="1"/>
</dbReference>
<accession>A0A8J2ZZK2</accession>
<protein>
    <recommendedName>
        <fullName evidence="2">precorrin-2 dehydrogenase</fullName>
        <ecNumber evidence="2">1.3.1.76</ecNumber>
    </recommendedName>
</protein>
<comment type="catalytic activity">
    <reaction evidence="6">
        <text>precorrin-2 + NAD(+) = sirohydrochlorin + NADH + 2 H(+)</text>
        <dbReference type="Rhea" id="RHEA:15613"/>
        <dbReference type="ChEBI" id="CHEBI:15378"/>
        <dbReference type="ChEBI" id="CHEBI:57540"/>
        <dbReference type="ChEBI" id="CHEBI:57945"/>
        <dbReference type="ChEBI" id="CHEBI:58351"/>
        <dbReference type="ChEBI" id="CHEBI:58827"/>
        <dbReference type="EC" id="1.3.1.76"/>
    </reaction>
</comment>
<dbReference type="GO" id="GO:0043115">
    <property type="term" value="F:precorrin-2 dehydrogenase activity"/>
    <property type="evidence" value="ECO:0007669"/>
    <property type="project" value="UniProtKB-EC"/>
</dbReference>
<dbReference type="InterPro" id="IPR006367">
    <property type="entry name" value="Sirohaem_synthase_N"/>
</dbReference>
<keyword evidence="5" id="KW-0627">Porphyrin biosynthesis</keyword>
<dbReference type="Pfam" id="PF13241">
    <property type="entry name" value="NAD_binding_7"/>
    <property type="match status" value="1"/>
</dbReference>
<dbReference type="UniPathway" id="UPA00262">
    <property type="reaction ID" value="UER00222"/>
</dbReference>
<dbReference type="Gene3D" id="3.40.50.720">
    <property type="entry name" value="NAD(P)-binding Rossmann-like Domain"/>
    <property type="match status" value="1"/>
</dbReference>
<evidence type="ECO:0000259" key="7">
    <source>
        <dbReference type="Pfam" id="PF14824"/>
    </source>
</evidence>
<feature type="domain" description="Siroheme synthase central" evidence="7">
    <location>
        <begin position="118"/>
        <end position="142"/>
    </location>
</feature>
<dbReference type="NCBIfam" id="NF005222">
    <property type="entry name" value="PRK06718.1"/>
    <property type="match status" value="1"/>
</dbReference>
<dbReference type="Pfam" id="PF14824">
    <property type="entry name" value="Sirohm_synth_M"/>
    <property type="match status" value="1"/>
</dbReference>
<evidence type="ECO:0000256" key="4">
    <source>
        <dbReference type="ARBA" id="ARBA00023027"/>
    </source>
</evidence>
<keyword evidence="3" id="KW-0560">Oxidoreductase</keyword>
<dbReference type="InterPro" id="IPR036291">
    <property type="entry name" value="NAD(P)-bd_dom_sf"/>
</dbReference>
<comment type="pathway">
    <text evidence="1">Porphyrin-containing compound metabolism; siroheme biosynthesis; sirohydrochlorin from precorrin-2: step 1/1.</text>
</comment>
<dbReference type="InterPro" id="IPR028281">
    <property type="entry name" value="Sirohaem_synthase_central"/>
</dbReference>
<comment type="caution">
    <text evidence="8">The sequence shown here is derived from an EMBL/GenBank/DDBJ whole genome shotgun (WGS) entry which is preliminary data.</text>
</comment>
<evidence type="ECO:0000256" key="5">
    <source>
        <dbReference type="ARBA" id="ARBA00023244"/>
    </source>
</evidence>
<dbReference type="GO" id="GO:0019354">
    <property type="term" value="P:siroheme biosynthetic process"/>
    <property type="evidence" value="ECO:0007669"/>
    <property type="project" value="UniProtKB-UniPathway"/>
</dbReference>
<keyword evidence="9" id="KW-1185">Reference proteome</keyword>
<dbReference type="Proteomes" id="UP000656813">
    <property type="component" value="Unassembled WGS sequence"/>
</dbReference>
<dbReference type="InterPro" id="IPR028161">
    <property type="entry name" value="Met8-like"/>
</dbReference>
<dbReference type="GO" id="GO:0004325">
    <property type="term" value="F:ferrochelatase activity"/>
    <property type="evidence" value="ECO:0007669"/>
    <property type="project" value="InterPro"/>
</dbReference>
<evidence type="ECO:0000313" key="8">
    <source>
        <dbReference type="EMBL" id="GGH88486.1"/>
    </source>
</evidence>
<keyword evidence="4" id="KW-0520">NAD</keyword>
<dbReference type="EMBL" id="BMFV01000052">
    <property type="protein sequence ID" value="GGH88486.1"/>
    <property type="molecule type" value="Genomic_DNA"/>
</dbReference>
<organism evidence="8 9">
    <name type="scientific">Pullulanibacillus pueri</name>
    <dbReference type="NCBI Taxonomy" id="1437324"/>
    <lineage>
        <taxon>Bacteria</taxon>
        <taxon>Bacillati</taxon>
        <taxon>Bacillota</taxon>
        <taxon>Bacilli</taxon>
        <taxon>Bacillales</taxon>
        <taxon>Sporolactobacillaceae</taxon>
        <taxon>Pullulanibacillus</taxon>
    </lineage>
</organism>